<dbReference type="GO" id="GO:0008260">
    <property type="term" value="F:succinyl-CoA:3-oxo-acid CoA-transferase activity"/>
    <property type="evidence" value="ECO:0007669"/>
    <property type="project" value="UniProtKB-EC"/>
</dbReference>
<dbReference type="InterPro" id="IPR014388">
    <property type="entry name" value="3-oxoacid_CoA-transferase"/>
</dbReference>
<feature type="active site" description="5-glutamyl coenzyme A thioester intermediate" evidence="4">
    <location>
        <position position="371"/>
    </location>
</feature>
<dbReference type="PIRSF" id="PIRSF000858">
    <property type="entry name" value="SCOT-t"/>
    <property type="match status" value="1"/>
</dbReference>
<comment type="catalytic activity">
    <reaction evidence="3">
        <text>a 3-oxo acid + succinyl-CoA = a 3-oxoacyl-CoA + succinate</text>
        <dbReference type="Rhea" id="RHEA:24564"/>
        <dbReference type="ChEBI" id="CHEBI:30031"/>
        <dbReference type="ChEBI" id="CHEBI:35973"/>
        <dbReference type="ChEBI" id="CHEBI:57292"/>
        <dbReference type="ChEBI" id="CHEBI:90726"/>
        <dbReference type="EC" id="2.8.3.5"/>
    </reaction>
</comment>
<dbReference type="SMART" id="SM00882">
    <property type="entry name" value="CoA_trans"/>
    <property type="match status" value="2"/>
</dbReference>
<keyword evidence="2 3" id="KW-0808">Transferase</keyword>
<dbReference type="NCBIfam" id="TIGR02429">
    <property type="entry name" value="pcaI_scoA_fam"/>
    <property type="match status" value="1"/>
</dbReference>
<accession>A0A6A6V3R4</accession>
<keyword evidence="7" id="KW-1185">Reference proteome</keyword>
<evidence type="ECO:0000256" key="3">
    <source>
        <dbReference type="PIRNR" id="PIRNR000858"/>
    </source>
</evidence>
<evidence type="ECO:0000256" key="2">
    <source>
        <dbReference type="ARBA" id="ARBA00022679"/>
    </source>
</evidence>
<feature type="region of interest" description="Disordered" evidence="5">
    <location>
        <begin position="309"/>
        <end position="328"/>
    </location>
</feature>
<dbReference type="NCBIfam" id="TIGR02428">
    <property type="entry name" value="pcaJ_scoB_fam"/>
    <property type="match status" value="1"/>
</dbReference>
<dbReference type="PANTHER" id="PTHR13707:SF60">
    <property type="entry name" value="ACETATE COA-TRANSFERASE SUBUNIT ALPHA"/>
    <property type="match status" value="1"/>
</dbReference>
<dbReference type="AlphaFoldDB" id="A0A6A6V3R4"/>
<dbReference type="InterPro" id="IPR004164">
    <property type="entry name" value="CoA_transf_AS"/>
</dbReference>
<comment type="pathway">
    <text evidence="3">Ketone metabolism; succinyl-CoA degradation; acetoacetyl-CoA from succinyl-CoA: step 1/1.</text>
</comment>
<comment type="similarity">
    <text evidence="1 3">Belongs to the 3-oxoacid CoA-transferase family.</text>
</comment>
<dbReference type="OrthoDB" id="1933379at2759"/>
<dbReference type="Gene3D" id="3.40.1080.10">
    <property type="entry name" value="Glutaconate Coenzyme A-transferase"/>
    <property type="match status" value="2"/>
</dbReference>
<dbReference type="PROSITE" id="PS01274">
    <property type="entry name" value="COA_TRANSF_2"/>
    <property type="match status" value="1"/>
</dbReference>
<organism evidence="6 7">
    <name type="scientific">Sporormia fimetaria CBS 119925</name>
    <dbReference type="NCBI Taxonomy" id="1340428"/>
    <lineage>
        <taxon>Eukaryota</taxon>
        <taxon>Fungi</taxon>
        <taxon>Dikarya</taxon>
        <taxon>Ascomycota</taxon>
        <taxon>Pezizomycotina</taxon>
        <taxon>Dothideomycetes</taxon>
        <taxon>Pleosporomycetidae</taxon>
        <taxon>Pleosporales</taxon>
        <taxon>Sporormiaceae</taxon>
        <taxon>Sporormia</taxon>
    </lineage>
</organism>
<dbReference type="Proteomes" id="UP000799440">
    <property type="component" value="Unassembled WGS sequence"/>
</dbReference>
<evidence type="ECO:0000313" key="6">
    <source>
        <dbReference type="EMBL" id="KAF2743941.1"/>
    </source>
</evidence>
<dbReference type="SUPFAM" id="SSF100950">
    <property type="entry name" value="NagB/RpiA/CoA transferase-like"/>
    <property type="match status" value="2"/>
</dbReference>
<gene>
    <name evidence="6" type="ORF">M011DRAFT_409567</name>
</gene>
<evidence type="ECO:0000313" key="7">
    <source>
        <dbReference type="Proteomes" id="UP000799440"/>
    </source>
</evidence>
<proteinExistence type="inferred from homology"/>
<reference evidence="6" key="1">
    <citation type="journal article" date="2020" name="Stud. Mycol.">
        <title>101 Dothideomycetes genomes: a test case for predicting lifestyles and emergence of pathogens.</title>
        <authorList>
            <person name="Haridas S."/>
            <person name="Albert R."/>
            <person name="Binder M."/>
            <person name="Bloem J."/>
            <person name="Labutti K."/>
            <person name="Salamov A."/>
            <person name="Andreopoulos B."/>
            <person name="Baker S."/>
            <person name="Barry K."/>
            <person name="Bills G."/>
            <person name="Bluhm B."/>
            <person name="Cannon C."/>
            <person name="Castanera R."/>
            <person name="Culley D."/>
            <person name="Daum C."/>
            <person name="Ezra D."/>
            <person name="Gonzalez J."/>
            <person name="Henrissat B."/>
            <person name="Kuo A."/>
            <person name="Liang C."/>
            <person name="Lipzen A."/>
            <person name="Lutzoni F."/>
            <person name="Magnuson J."/>
            <person name="Mondo S."/>
            <person name="Nolan M."/>
            <person name="Ohm R."/>
            <person name="Pangilinan J."/>
            <person name="Park H.-J."/>
            <person name="Ramirez L."/>
            <person name="Alfaro M."/>
            <person name="Sun H."/>
            <person name="Tritt A."/>
            <person name="Yoshinaga Y."/>
            <person name="Zwiers L.-H."/>
            <person name="Turgeon B."/>
            <person name="Goodwin S."/>
            <person name="Spatafora J."/>
            <person name="Crous P."/>
            <person name="Grigoriev I."/>
        </authorList>
    </citation>
    <scope>NUCLEOTIDE SEQUENCE</scope>
    <source>
        <strain evidence="6">CBS 119925</strain>
    </source>
</reference>
<dbReference type="GO" id="GO:0046952">
    <property type="term" value="P:ketone body catabolic process"/>
    <property type="evidence" value="ECO:0007669"/>
    <property type="project" value="InterPro"/>
</dbReference>
<dbReference type="InterPro" id="IPR037171">
    <property type="entry name" value="NagB/RpiA_transferase-like"/>
</dbReference>
<dbReference type="EC" id="2.8.3.5" evidence="3"/>
<dbReference type="EMBL" id="MU006592">
    <property type="protein sequence ID" value="KAF2743941.1"/>
    <property type="molecule type" value="Genomic_DNA"/>
</dbReference>
<dbReference type="Pfam" id="PF01144">
    <property type="entry name" value="CoA_trans"/>
    <property type="match status" value="2"/>
</dbReference>
<dbReference type="InterPro" id="IPR012792">
    <property type="entry name" value="3-oxoacid_CoA-transf_A"/>
</dbReference>
<dbReference type="PANTHER" id="PTHR13707">
    <property type="entry name" value="KETOACID-COENZYME A TRANSFERASE"/>
    <property type="match status" value="1"/>
</dbReference>
<keyword evidence="3" id="KW-0496">Mitochondrion</keyword>
<evidence type="ECO:0000256" key="5">
    <source>
        <dbReference type="SAM" id="MobiDB-lite"/>
    </source>
</evidence>
<dbReference type="InterPro" id="IPR012791">
    <property type="entry name" value="3-oxoacid_CoA-transf_B"/>
</dbReference>
<dbReference type="InterPro" id="IPR004165">
    <property type="entry name" value="CoA_trans_fam_I"/>
</dbReference>
<feature type="compositionally biased region" description="Polar residues" evidence="5">
    <location>
        <begin position="313"/>
        <end position="324"/>
    </location>
</feature>
<protein>
    <recommendedName>
        <fullName evidence="3">Succinyl-CoA:3-ketoacid-coenzyme A transferase</fullName>
        <ecNumber evidence="3">2.8.3.5</ecNumber>
    </recommendedName>
</protein>
<comment type="function">
    <text evidence="3">Key enzyme for ketone body catabolism. Transfers the CoA moiety from succinate to acetoacetate. Formation of the enzyme-CoA intermediate proceeds via an unstable anhydride species formed between the carboxylate groups of the enzyme and substrate.</text>
</comment>
<dbReference type="UniPathway" id="UPA00929">
    <property type="reaction ID" value="UER00894"/>
</dbReference>
<evidence type="ECO:0000256" key="4">
    <source>
        <dbReference type="PIRSR" id="PIRSR000858-1"/>
    </source>
</evidence>
<name>A0A6A6V3R4_9PLEO</name>
<evidence type="ECO:0000256" key="1">
    <source>
        <dbReference type="ARBA" id="ARBA00007154"/>
    </source>
</evidence>
<sequence>MERVPTASRLLSRALRPRLCTHRAGRPPWNDTTSAARSGLPYCRYLQTQPPNCAPVIDRSRSKLWSSAKEAVADIRSGSTILSAGFGLCGVPETLIHAIKDRGPQSLHSLTAVSNNAGIEDVGGLALITKSGQVKKLIISFLGNNKALEKQYLSGDIAIELCPQGTLAERIRAGGAGIPAFYTPTAVNTYLQDGKIPMQFDKNGEVVKYGTPREVREFNGRTYLMETALTGDVAIIRAWKVDKAGNCVFRYTTKAFGPAMAKAARLTIVEAEKIVKIGSLDPKEIDLPGIYVDRIVPATAEKHIEIKKLRQPSIPSNQNAPPSTAATRRERIARRAAKELKHGYYVNLGVGIPTSAAAYVPSDIKVWLQSENGILGMGPHPTEDEVDADIINAGKETVTLLPGASIFDSPESFGMIRGGHVDVSILGALQVSASGDLANYMVLGKVFKGMGGAMDLVGNPDNTKVVVATEHVAKDGSPKIVQECDLPLTGARCVSLIITDLAVFEVDRKNGGLRLMEIAPGVEVEEVRGKTGARFEVARDLKSME</sequence>